<protein>
    <submittedName>
        <fullName evidence="5">Uncharacterized protein YhaN</fullName>
    </submittedName>
</protein>
<proteinExistence type="predicted"/>
<evidence type="ECO:0000313" key="5">
    <source>
        <dbReference type="EMBL" id="SEM72699.1"/>
    </source>
</evidence>
<feature type="domain" description="YhaN AAA" evidence="4">
    <location>
        <begin position="1"/>
        <end position="52"/>
    </location>
</feature>
<dbReference type="AlphaFoldDB" id="A0A1H8ASB5"/>
<dbReference type="EMBL" id="FOCQ01000001">
    <property type="protein sequence ID" value="SEM72699.1"/>
    <property type="molecule type" value="Genomic_DNA"/>
</dbReference>
<evidence type="ECO:0000256" key="3">
    <source>
        <dbReference type="SAM" id="Phobius"/>
    </source>
</evidence>
<feature type="transmembrane region" description="Helical" evidence="3">
    <location>
        <begin position="441"/>
        <end position="474"/>
    </location>
</feature>
<accession>A0A1H8ASB5</accession>
<feature type="region of interest" description="Disordered" evidence="2">
    <location>
        <begin position="390"/>
        <end position="433"/>
    </location>
</feature>
<evidence type="ECO:0000313" key="6">
    <source>
        <dbReference type="Proteomes" id="UP000199695"/>
    </source>
</evidence>
<keyword evidence="3" id="KW-1133">Transmembrane helix</keyword>
<evidence type="ECO:0000259" key="4">
    <source>
        <dbReference type="Pfam" id="PF13514"/>
    </source>
</evidence>
<dbReference type="OrthoDB" id="9764467at2"/>
<sequence length="888" mass="103866">MKINRVKFRGFGRWIDQEFTFVDGINLIEAPNEAGKSTLLQGMFALLYGAKKEGLKTKRAADWYGKFLPWQGEDYGGEIEYTLGPDSYRLVRNLRIDKDAEELINLTKSIDITSQFPMDKKRKDRCFLEKQTGLSGESFRRIAMLTSGSLILKDDSPDGDSRMVEKLKLLMSQGEDLDATPAVKKLEAQLSDIGTGKTSAKPYGSALRKMEELEKELKQLKEDYHQYTREKERLFALRNELESLQKKKEEAEHRCSEIKKKAEQQEKRIAMQQEWKNLSLQRDSLQEKMDAYQASLRLQAALQAEIDSLQPPHRITHQEYYQLEQQLKRRDELNRQLSGISGELDRLNRELESLERRHRRLLAMDESKPVEMLYRLQEFQNLERRNLQLENEMSGNGPSQKDGLHQRQPEGREWGQESSGHDSKLPRPNRLHPPAGTGKGWLFAAASGAMITILLLMLFPIAAFLPGFFTLFAIYRWTRNRHRAEESIRRSLLQVEAIQQWHRRELDQNEEMMEKIRQEVKEWLASVTEGLPPFDPPVWEKMIREVARQAKRVREQRSGLILQKETKQREELAVRQDLDQLHAVLAAWEKRYGTADLTQIKIWLDQSEQVRERERIIRAEQEKIEAFEQMRQLENWEEKRKELEDGMTGLSNRLALEEPDEQETDIDWKERFREAEFERERIGEIWSAKKAEFDKLQGSIEKLEEWISGLPDAMTAWECAKQKVQELERERKALELAREVLLEAAREVKENIAPRLAPYVSKWVGTVTGGRYREVWIDPANGLQMKVFVPETGENKEVEALSRGTMDQMVFALRLSLLQFYSSHTKTCLPLILDDCFAHFDEKRLRAALRLLRDFSDQHQIILCTCQHRESKLLREEGMDYHSIQLPG</sequence>
<dbReference type="SUPFAM" id="SSF52540">
    <property type="entry name" value="P-loop containing nucleoside triphosphate hydrolases"/>
    <property type="match status" value="1"/>
</dbReference>
<dbReference type="Gene3D" id="3.40.50.300">
    <property type="entry name" value="P-loop containing nucleotide triphosphate hydrolases"/>
    <property type="match status" value="2"/>
</dbReference>
<name>A0A1H8ASB5_9BACL</name>
<dbReference type="Pfam" id="PF13514">
    <property type="entry name" value="AAA_27"/>
    <property type="match status" value="1"/>
</dbReference>
<feature type="coiled-coil region" evidence="1">
    <location>
        <begin position="717"/>
        <end position="751"/>
    </location>
</feature>
<dbReference type="InterPro" id="IPR038734">
    <property type="entry name" value="YhaN_AAA"/>
</dbReference>
<feature type="coiled-coil region" evidence="1">
    <location>
        <begin position="610"/>
        <end position="653"/>
    </location>
</feature>
<feature type="compositionally biased region" description="Basic and acidic residues" evidence="2">
    <location>
        <begin position="402"/>
        <end position="425"/>
    </location>
</feature>
<evidence type="ECO:0000256" key="2">
    <source>
        <dbReference type="SAM" id="MobiDB-lite"/>
    </source>
</evidence>
<feature type="coiled-coil region" evidence="1">
    <location>
        <begin position="203"/>
        <end position="268"/>
    </location>
</feature>
<dbReference type="GO" id="GO:0006302">
    <property type="term" value="P:double-strand break repair"/>
    <property type="evidence" value="ECO:0007669"/>
    <property type="project" value="InterPro"/>
</dbReference>
<dbReference type="Proteomes" id="UP000199695">
    <property type="component" value="Unassembled WGS sequence"/>
</dbReference>
<dbReference type="PANTHER" id="PTHR41259:SF1">
    <property type="entry name" value="DOUBLE-STRAND BREAK REPAIR RAD50 ATPASE, PUTATIVE-RELATED"/>
    <property type="match status" value="1"/>
</dbReference>
<keyword evidence="1" id="KW-0175">Coiled coil</keyword>
<keyword evidence="6" id="KW-1185">Reference proteome</keyword>
<feature type="compositionally biased region" description="Polar residues" evidence="2">
    <location>
        <begin position="390"/>
        <end position="399"/>
    </location>
</feature>
<dbReference type="InterPro" id="IPR027417">
    <property type="entry name" value="P-loop_NTPase"/>
</dbReference>
<gene>
    <name evidence="5" type="ORF">SAMN05444955_101285</name>
</gene>
<organism evidence="5 6">
    <name type="scientific">Lihuaxuella thermophila</name>
    <dbReference type="NCBI Taxonomy" id="1173111"/>
    <lineage>
        <taxon>Bacteria</taxon>
        <taxon>Bacillati</taxon>
        <taxon>Bacillota</taxon>
        <taxon>Bacilli</taxon>
        <taxon>Bacillales</taxon>
        <taxon>Thermoactinomycetaceae</taxon>
        <taxon>Lihuaxuella</taxon>
    </lineage>
</organism>
<dbReference type="PANTHER" id="PTHR41259">
    <property type="entry name" value="DOUBLE-STRAND BREAK REPAIR RAD50 ATPASE, PUTATIVE-RELATED"/>
    <property type="match status" value="1"/>
</dbReference>
<evidence type="ECO:0000256" key="1">
    <source>
        <dbReference type="SAM" id="Coils"/>
    </source>
</evidence>
<keyword evidence="3" id="KW-0812">Transmembrane</keyword>
<reference evidence="5 6" key="1">
    <citation type="submission" date="2016-10" db="EMBL/GenBank/DDBJ databases">
        <authorList>
            <person name="de Groot N.N."/>
        </authorList>
    </citation>
    <scope>NUCLEOTIDE SEQUENCE [LARGE SCALE GENOMIC DNA]</scope>
    <source>
        <strain evidence="5 6">DSM 46701</strain>
    </source>
</reference>
<dbReference type="GO" id="GO:0016887">
    <property type="term" value="F:ATP hydrolysis activity"/>
    <property type="evidence" value="ECO:0007669"/>
    <property type="project" value="InterPro"/>
</dbReference>
<keyword evidence="3" id="KW-0472">Membrane</keyword>
<dbReference type="RefSeq" id="WP_089964571.1">
    <property type="nucleotide sequence ID" value="NZ_FOCQ01000001.1"/>
</dbReference>
<feature type="coiled-coil region" evidence="1">
    <location>
        <begin position="323"/>
        <end position="364"/>
    </location>
</feature>